<reference evidence="2 3" key="1">
    <citation type="journal article" date="2010" name="J. Bacteriol.">
        <title>Genome sequence of Fulvimarina pelagi HTCC2506T, a Mn(II)-oxidizing alphaproteobacterium possessing an aerobic anoxygenic photosynthetic gene cluster and Xanthorhodopsin.</title>
        <authorList>
            <person name="Kang I."/>
            <person name="Oh H.M."/>
            <person name="Lim S.I."/>
            <person name="Ferriera S."/>
            <person name="Giovannoni S.J."/>
            <person name="Cho J.C."/>
        </authorList>
    </citation>
    <scope>NUCLEOTIDE SEQUENCE [LARGE SCALE GENOMIC DNA]</scope>
    <source>
        <strain evidence="2 3">HTCC2506</strain>
    </source>
</reference>
<keyword evidence="3" id="KW-1185">Reference proteome</keyword>
<dbReference type="AlphaFoldDB" id="Q0FZ56"/>
<accession>Q0FZ56</accession>
<dbReference type="STRING" id="217511.GCA_001463845_00965"/>
<dbReference type="Gene3D" id="3.10.180.10">
    <property type="entry name" value="2,3-Dihydroxybiphenyl 1,2-Dioxygenase, domain 1"/>
    <property type="match status" value="1"/>
</dbReference>
<dbReference type="EMBL" id="AATP01000009">
    <property type="protein sequence ID" value="EAU40102.1"/>
    <property type="molecule type" value="Genomic_DNA"/>
</dbReference>
<name>Q0FZ56_9HYPH</name>
<sequence length="277" mass="29530">MRQLDHVVMPFAALSEARAFFESLGFTVAADAQHPFGTGNACIYLADGLFIEPLARLDEEACEAADRDGNLFVRRDAAFRDKHPAAFSALALKSEDALADRESLAVIGLAEEATVDFERTLTLSDASSGTLAFRLAFVKDFGPRAPSLFLCEQRHQLAIDRASLMRHANGAKSIAGFEFASTDIEAAEAYLCAVFGGEGAETEDGTIRFDLPNSTVTLVEFGGGDAPSFSLSAMTITISDLNALRTRLAGHAIDFEDEDGHLAVACPNGAGRIVFTG</sequence>
<evidence type="ECO:0000259" key="1">
    <source>
        <dbReference type="Pfam" id="PF13468"/>
    </source>
</evidence>
<organism evidence="2 3">
    <name type="scientific">Fulvimarina pelagi HTCC2506</name>
    <dbReference type="NCBI Taxonomy" id="314231"/>
    <lineage>
        <taxon>Bacteria</taxon>
        <taxon>Pseudomonadati</taxon>
        <taxon>Pseudomonadota</taxon>
        <taxon>Alphaproteobacteria</taxon>
        <taxon>Hyphomicrobiales</taxon>
        <taxon>Aurantimonadaceae</taxon>
        <taxon>Fulvimarina</taxon>
    </lineage>
</organism>
<evidence type="ECO:0000313" key="3">
    <source>
        <dbReference type="Proteomes" id="UP000004310"/>
    </source>
</evidence>
<dbReference type="RefSeq" id="WP_007067358.1">
    <property type="nucleotide sequence ID" value="NZ_DS022272.1"/>
</dbReference>
<dbReference type="eggNOG" id="COG0346">
    <property type="taxonomic scope" value="Bacteria"/>
</dbReference>
<comment type="caution">
    <text evidence="2">The sequence shown here is derived from an EMBL/GenBank/DDBJ whole genome shotgun (WGS) entry which is preliminary data.</text>
</comment>
<gene>
    <name evidence="2" type="ORF">FP2506_11117</name>
</gene>
<dbReference type="SUPFAM" id="SSF54593">
    <property type="entry name" value="Glyoxalase/Bleomycin resistance protein/Dihydroxybiphenyl dioxygenase"/>
    <property type="match status" value="2"/>
</dbReference>
<dbReference type="PANTHER" id="PTHR40265">
    <property type="entry name" value="BLL2707 PROTEIN"/>
    <property type="match status" value="1"/>
</dbReference>
<protein>
    <recommendedName>
        <fullName evidence="1">Glyoxalase-like domain-containing protein</fullName>
    </recommendedName>
</protein>
<dbReference type="InterPro" id="IPR025870">
    <property type="entry name" value="Glyoxalase-like_dom"/>
</dbReference>
<dbReference type="HOGENOM" id="CLU_072991_2_0_5"/>
<feature type="domain" description="Glyoxalase-like" evidence="1">
    <location>
        <begin position="4"/>
        <end position="190"/>
    </location>
</feature>
<dbReference type="Pfam" id="PF13468">
    <property type="entry name" value="Glyoxalase_3"/>
    <property type="match status" value="1"/>
</dbReference>
<dbReference type="InterPro" id="IPR029068">
    <property type="entry name" value="Glyas_Bleomycin-R_OHBP_Dase"/>
</dbReference>
<dbReference type="PANTHER" id="PTHR40265:SF1">
    <property type="entry name" value="GLYOXALASE-LIKE DOMAIN-CONTAINING PROTEIN"/>
    <property type="match status" value="1"/>
</dbReference>
<dbReference type="Proteomes" id="UP000004310">
    <property type="component" value="Unassembled WGS sequence"/>
</dbReference>
<proteinExistence type="predicted"/>
<evidence type="ECO:0000313" key="2">
    <source>
        <dbReference type="EMBL" id="EAU40102.1"/>
    </source>
</evidence>